<dbReference type="Pfam" id="PF08241">
    <property type="entry name" value="Methyltransf_11"/>
    <property type="match status" value="1"/>
</dbReference>
<proteinExistence type="predicted"/>
<dbReference type="EMBL" id="BOMH01000019">
    <property type="protein sequence ID" value="GID64932.1"/>
    <property type="molecule type" value="Genomic_DNA"/>
</dbReference>
<dbReference type="PANTHER" id="PTHR43591:SF24">
    <property type="entry name" value="2-METHOXY-6-POLYPRENYL-1,4-BENZOQUINOL METHYLASE, MITOCHONDRIAL"/>
    <property type="match status" value="1"/>
</dbReference>
<evidence type="ECO:0000313" key="3">
    <source>
        <dbReference type="Proteomes" id="UP000619479"/>
    </source>
</evidence>
<gene>
    <name evidence="2" type="ORF">Acy02nite_28130</name>
</gene>
<accession>A0A919IGH6</accession>
<dbReference type="PANTHER" id="PTHR43591">
    <property type="entry name" value="METHYLTRANSFERASE"/>
    <property type="match status" value="1"/>
</dbReference>
<dbReference type="Gene3D" id="3.40.50.150">
    <property type="entry name" value="Vaccinia Virus protein VP39"/>
    <property type="match status" value="1"/>
</dbReference>
<dbReference type="InterPro" id="IPR013216">
    <property type="entry name" value="Methyltransf_11"/>
</dbReference>
<evidence type="ECO:0000313" key="2">
    <source>
        <dbReference type="EMBL" id="GID64932.1"/>
    </source>
</evidence>
<dbReference type="AlphaFoldDB" id="A0A919IGH6"/>
<sequence>MAVAPWHRDFPEWGVMEPILFKGPLAHGYERGRRLPDDAVDSWMRAARRNVPPGHAEPVLDLGAGTGRFSAALALTFGVPVTAVEPSADMRAVIPRPVDARVHLVGGRAEAIPCRDGLFQAVWASQVAHHIVDFDACAAELRRVLRPGGRVLLRGGFHDEDRPPPLHHWFPGLRRLAGEGSSALAALSDALDRVGLREQCHEVIPQVSAASLADLLSQVELRARSPLRRLSDQEFADGLGRLRAAVAAENEPRPVVDQVDLVVFG</sequence>
<protein>
    <recommendedName>
        <fullName evidence="1">Methyltransferase type 11 domain-containing protein</fullName>
    </recommendedName>
</protein>
<dbReference type="GO" id="GO:0008757">
    <property type="term" value="F:S-adenosylmethionine-dependent methyltransferase activity"/>
    <property type="evidence" value="ECO:0007669"/>
    <property type="project" value="InterPro"/>
</dbReference>
<dbReference type="Proteomes" id="UP000619479">
    <property type="component" value="Unassembled WGS sequence"/>
</dbReference>
<dbReference type="SUPFAM" id="SSF53335">
    <property type="entry name" value="S-adenosyl-L-methionine-dependent methyltransferases"/>
    <property type="match status" value="1"/>
</dbReference>
<organism evidence="2 3">
    <name type="scientific">Actinoplanes cyaneus</name>
    <dbReference type="NCBI Taxonomy" id="52696"/>
    <lineage>
        <taxon>Bacteria</taxon>
        <taxon>Bacillati</taxon>
        <taxon>Actinomycetota</taxon>
        <taxon>Actinomycetes</taxon>
        <taxon>Micromonosporales</taxon>
        <taxon>Micromonosporaceae</taxon>
        <taxon>Actinoplanes</taxon>
    </lineage>
</organism>
<feature type="domain" description="Methyltransferase type 11" evidence="1">
    <location>
        <begin position="60"/>
        <end position="152"/>
    </location>
</feature>
<reference evidence="2" key="1">
    <citation type="submission" date="2021-01" db="EMBL/GenBank/DDBJ databases">
        <title>Whole genome shotgun sequence of Actinoplanes cyaneus NBRC 14990.</title>
        <authorList>
            <person name="Komaki H."/>
            <person name="Tamura T."/>
        </authorList>
    </citation>
    <scope>NUCLEOTIDE SEQUENCE</scope>
    <source>
        <strain evidence="2">NBRC 14990</strain>
    </source>
</reference>
<comment type="caution">
    <text evidence="2">The sequence shown here is derived from an EMBL/GenBank/DDBJ whole genome shotgun (WGS) entry which is preliminary data.</text>
</comment>
<name>A0A919IGH6_9ACTN</name>
<evidence type="ECO:0000259" key="1">
    <source>
        <dbReference type="Pfam" id="PF08241"/>
    </source>
</evidence>
<dbReference type="InterPro" id="IPR029063">
    <property type="entry name" value="SAM-dependent_MTases_sf"/>
</dbReference>
<keyword evidence="3" id="KW-1185">Reference proteome</keyword>
<dbReference type="CDD" id="cd02440">
    <property type="entry name" value="AdoMet_MTases"/>
    <property type="match status" value="1"/>
</dbReference>